<dbReference type="PANTHER" id="PTHR34002:SF9">
    <property type="entry name" value="XYLOGLUCAN-SPECIFIC ENDO-BETA-1,4-GLUCANASE A"/>
    <property type="match status" value="1"/>
</dbReference>
<dbReference type="PANTHER" id="PTHR34002">
    <property type="entry name" value="BLR1656 PROTEIN"/>
    <property type="match status" value="1"/>
</dbReference>
<dbReference type="GO" id="GO:0008810">
    <property type="term" value="F:cellulase activity"/>
    <property type="evidence" value="ECO:0007669"/>
    <property type="project" value="InterPro"/>
</dbReference>
<evidence type="ECO:0000313" key="5">
    <source>
        <dbReference type="Proteomes" id="UP000054053"/>
    </source>
</evidence>
<proteinExistence type="inferred from homology"/>
<dbReference type="InterPro" id="IPR013319">
    <property type="entry name" value="GH11/12"/>
</dbReference>
<evidence type="ECO:0000313" key="4">
    <source>
        <dbReference type="EMBL" id="GAO18854.1"/>
    </source>
</evidence>
<name>A0A1B5L8H7_USTVR</name>
<organism evidence="4 5">
    <name type="scientific">Ustilaginoidea virens</name>
    <name type="common">Rice false smut fungus</name>
    <name type="synonym">Villosiclava virens</name>
    <dbReference type="NCBI Taxonomy" id="1159556"/>
    <lineage>
        <taxon>Eukaryota</taxon>
        <taxon>Fungi</taxon>
        <taxon>Dikarya</taxon>
        <taxon>Ascomycota</taxon>
        <taxon>Pezizomycotina</taxon>
        <taxon>Sordariomycetes</taxon>
        <taxon>Hypocreomycetidae</taxon>
        <taxon>Hypocreales</taxon>
        <taxon>Clavicipitaceae</taxon>
        <taxon>Ustilaginoidea</taxon>
    </lineage>
</organism>
<dbReference type="GO" id="GO:0000272">
    <property type="term" value="P:polysaccharide catabolic process"/>
    <property type="evidence" value="ECO:0007669"/>
    <property type="project" value="UniProtKB-KW"/>
</dbReference>
<dbReference type="InterPro" id="IPR013320">
    <property type="entry name" value="ConA-like_dom_sf"/>
</dbReference>
<feature type="signal peptide" evidence="3">
    <location>
        <begin position="1"/>
        <end position="20"/>
    </location>
</feature>
<dbReference type="AlphaFoldDB" id="A0A1B5L8H7"/>
<dbReference type="SUPFAM" id="SSF49899">
    <property type="entry name" value="Concanavalin A-like lectins/glucanases"/>
    <property type="match status" value="1"/>
</dbReference>
<keyword evidence="2" id="KW-0326">Glycosidase</keyword>
<sequence>MFRWLVSAVFLALPIGTTLGILLGLQAWRQANGQPPPFSGGDDGFGLPGIIIPKGKDGVRIFCDESVGFDPVSKNQNFIRHMSRDKLFIGKCPSLDQHGRLGFGTDINECQVDYNANRTYETAFSAPVFNVTWKYPVMSGTNNVHAYPNAKVDSKKLPAKLGTINALRVEVEWHVTLKNDSQTEITDAEVAQSRINANVAIDMFMDKDKDKSSESAKANYEVMVWFARFGDSTWPIGKVQGGNGGIVTTKMVSGVSFNLYAGQNQLTNQTVLSWVTETPANKFAGKVTDLLEEIFALNDTKYPQKTDYLGYVAFGQEAYSSDVNVTFAVPQLAIDFQTT</sequence>
<evidence type="ECO:0008006" key="6">
    <source>
        <dbReference type="Google" id="ProtNLM"/>
    </source>
</evidence>
<dbReference type="Pfam" id="PF01670">
    <property type="entry name" value="Glyco_hydro_12"/>
    <property type="match status" value="1"/>
</dbReference>
<keyword evidence="2" id="KW-0624">Polysaccharide degradation</keyword>
<evidence type="ECO:0000256" key="1">
    <source>
        <dbReference type="ARBA" id="ARBA00005519"/>
    </source>
</evidence>
<gene>
    <name evidence="4" type="ORF">UVI_02059490</name>
</gene>
<keyword evidence="2" id="KW-0378">Hydrolase</keyword>
<comment type="caution">
    <text evidence="4">The sequence shown here is derived from an EMBL/GenBank/DDBJ whole genome shotgun (WGS) entry which is preliminary data.</text>
</comment>
<evidence type="ECO:0000256" key="3">
    <source>
        <dbReference type="SAM" id="SignalP"/>
    </source>
</evidence>
<protein>
    <recommendedName>
        <fullName evidence="6">Glycoside hydrolase family 12 protein</fullName>
    </recommendedName>
</protein>
<evidence type="ECO:0000256" key="2">
    <source>
        <dbReference type="RuleBase" id="RU361163"/>
    </source>
</evidence>
<comment type="similarity">
    <text evidence="1 2">Belongs to the glycosyl hydrolase 12 (cellulase H) family.</text>
</comment>
<dbReference type="Proteomes" id="UP000054053">
    <property type="component" value="Unassembled WGS sequence"/>
</dbReference>
<dbReference type="Gene3D" id="2.60.120.180">
    <property type="match status" value="1"/>
</dbReference>
<reference evidence="5" key="1">
    <citation type="journal article" date="2016" name="Genome Announc.">
        <title>Genome sequence of Ustilaginoidea virens IPU010, a rice pathogenic fungus causing false smut.</title>
        <authorList>
            <person name="Kumagai T."/>
            <person name="Ishii T."/>
            <person name="Terai G."/>
            <person name="Umemura M."/>
            <person name="Machida M."/>
            <person name="Asai K."/>
        </authorList>
    </citation>
    <scope>NUCLEOTIDE SEQUENCE [LARGE SCALE GENOMIC DNA]</scope>
    <source>
        <strain evidence="5">IPU010</strain>
    </source>
</reference>
<accession>A0A1B5L8H7</accession>
<feature type="chain" id="PRO_5008577740" description="Glycoside hydrolase family 12 protein" evidence="3">
    <location>
        <begin position="21"/>
        <end position="339"/>
    </location>
</feature>
<dbReference type="EMBL" id="BBTG02000060">
    <property type="protein sequence ID" value="GAO18854.1"/>
    <property type="molecule type" value="Genomic_DNA"/>
</dbReference>
<keyword evidence="3" id="KW-0732">Signal</keyword>
<keyword evidence="2" id="KW-0119">Carbohydrate metabolism</keyword>
<dbReference type="InterPro" id="IPR002594">
    <property type="entry name" value="GH12"/>
</dbReference>